<evidence type="ECO:0000313" key="2">
    <source>
        <dbReference type="Proteomes" id="UP000682111"/>
    </source>
</evidence>
<dbReference type="AlphaFoldDB" id="A0A919WIM5"/>
<comment type="caution">
    <text evidence="1">The sequence shown here is derived from an EMBL/GenBank/DDBJ whole genome shotgun (WGS) entry which is preliminary data.</text>
</comment>
<name>A0A919WIM5_9BACI</name>
<evidence type="ECO:0000313" key="1">
    <source>
        <dbReference type="EMBL" id="GIN62726.1"/>
    </source>
</evidence>
<sequence>MNINMFCQNPMTGRSENEDNRSIEITFSVRGRININYRGRKQIPSDKNMDMNKYIQNYNFMHQ</sequence>
<dbReference type="EMBL" id="BORC01000004">
    <property type="protein sequence ID" value="GIN62726.1"/>
    <property type="molecule type" value="Genomic_DNA"/>
</dbReference>
<dbReference type="Proteomes" id="UP000682111">
    <property type="component" value="Unassembled WGS sequence"/>
</dbReference>
<organism evidence="1 2">
    <name type="scientific">Robertmurraya siralis</name>
    <dbReference type="NCBI Taxonomy" id="77777"/>
    <lineage>
        <taxon>Bacteria</taxon>
        <taxon>Bacillati</taxon>
        <taxon>Bacillota</taxon>
        <taxon>Bacilli</taxon>
        <taxon>Bacillales</taxon>
        <taxon>Bacillaceae</taxon>
        <taxon>Robertmurraya</taxon>
    </lineage>
</organism>
<keyword evidence="2" id="KW-1185">Reference proteome</keyword>
<accession>A0A919WIM5</accession>
<protein>
    <submittedName>
        <fullName evidence="1">Uncharacterized protein</fullName>
    </submittedName>
</protein>
<gene>
    <name evidence="1" type="ORF">J27TS8_27190</name>
</gene>
<reference evidence="1" key="1">
    <citation type="submission" date="2021-03" db="EMBL/GenBank/DDBJ databases">
        <title>Antimicrobial resistance genes in bacteria isolated from Japanese honey, and their potential for conferring macrolide and lincosamide resistance in the American foulbrood pathogen Paenibacillus larvae.</title>
        <authorList>
            <person name="Okamoto M."/>
            <person name="Kumagai M."/>
            <person name="Kanamori H."/>
            <person name="Takamatsu D."/>
        </authorList>
    </citation>
    <scope>NUCLEOTIDE SEQUENCE</scope>
    <source>
        <strain evidence="1">J27TS8</strain>
    </source>
</reference>
<proteinExistence type="predicted"/>